<feature type="transmembrane region" description="Helical" evidence="1">
    <location>
        <begin position="137"/>
        <end position="161"/>
    </location>
</feature>
<feature type="transmembrane region" description="Helical" evidence="1">
    <location>
        <begin position="55"/>
        <end position="79"/>
    </location>
</feature>
<dbReference type="InterPro" id="IPR051790">
    <property type="entry name" value="Cytochrome_c-biogenesis_DsbD"/>
</dbReference>
<dbReference type="Pfam" id="PF13386">
    <property type="entry name" value="DsbD_2"/>
    <property type="match status" value="1"/>
</dbReference>
<dbReference type="PANTHER" id="PTHR31272:SF4">
    <property type="entry name" value="CYTOCHROME C-TYPE BIOGENESIS PROTEIN HI_1454-RELATED"/>
    <property type="match status" value="1"/>
</dbReference>
<dbReference type="GeneID" id="302993997"/>
<dbReference type="InterPro" id="IPR039447">
    <property type="entry name" value="UreH-like_TM_dom"/>
</dbReference>
<sequence>MEEILNQLIDTSTIPLFTALLLGLLTSVSPCTFTTNVMVLAFIGKDVEDGKRSFINGLVYIIGRIVTYTLLGVFCIFIIREGASTFNVQIFVSENGGYVLGPTFVLFGLFLLFGEKIPLKKFGFHATERSKQLTGTFGAFVLGLLFALAFCPISGVFYFGMLLPMSAVETGGYLFPVVFAIGSSIIVVLIAWIVSFSISRLGKLYNWVTIIQKRANIVVGIAFIIAGLYYFCVYYLHIFTTLE</sequence>
<dbReference type="NCBIfam" id="NF040495">
    <property type="entry name" value="tranport_ArsG"/>
    <property type="match status" value="1"/>
</dbReference>
<evidence type="ECO:0000313" key="3">
    <source>
        <dbReference type="EMBL" id="TFH84311.1"/>
    </source>
</evidence>
<feature type="transmembrane region" description="Helical" evidence="1">
    <location>
        <begin position="99"/>
        <end position="117"/>
    </location>
</feature>
<keyword evidence="1" id="KW-0472">Membrane</keyword>
<dbReference type="AlphaFoldDB" id="A0A4Y8VVN0"/>
<evidence type="ECO:0000259" key="2">
    <source>
        <dbReference type="Pfam" id="PF13386"/>
    </source>
</evidence>
<organism evidence="3 4">
    <name type="scientific">Segatella hominis</name>
    <dbReference type="NCBI Taxonomy" id="2518605"/>
    <lineage>
        <taxon>Bacteria</taxon>
        <taxon>Pseudomonadati</taxon>
        <taxon>Bacteroidota</taxon>
        <taxon>Bacteroidia</taxon>
        <taxon>Bacteroidales</taxon>
        <taxon>Prevotellaceae</taxon>
        <taxon>Segatella</taxon>
    </lineage>
</organism>
<keyword evidence="1" id="KW-1133">Transmembrane helix</keyword>
<feature type="transmembrane region" description="Helical" evidence="1">
    <location>
        <begin position="20"/>
        <end position="43"/>
    </location>
</feature>
<reference evidence="3 4" key="1">
    <citation type="submission" date="2019-02" db="EMBL/GenBank/DDBJ databases">
        <title>Draft Genome Sequence of the Prevotella sp. BCRC 81118, Isolated from Human Feces.</title>
        <authorList>
            <person name="Huang C.-H."/>
        </authorList>
    </citation>
    <scope>NUCLEOTIDE SEQUENCE [LARGE SCALE GENOMIC DNA]</scope>
    <source>
        <strain evidence="3 4">BCRC 81118</strain>
    </source>
</reference>
<dbReference type="OrthoDB" id="1199621at2"/>
<name>A0A4Y8VVN0_9BACT</name>
<proteinExistence type="predicted"/>
<keyword evidence="4" id="KW-1185">Reference proteome</keyword>
<evidence type="ECO:0000256" key="1">
    <source>
        <dbReference type="SAM" id="Phobius"/>
    </source>
</evidence>
<dbReference type="EMBL" id="SGVY01000003">
    <property type="protein sequence ID" value="TFH84311.1"/>
    <property type="molecule type" value="Genomic_DNA"/>
</dbReference>
<dbReference type="Proteomes" id="UP000297872">
    <property type="component" value="Unassembled WGS sequence"/>
</dbReference>
<dbReference type="PANTHER" id="PTHR31272">
    <property type="entry name" value="CYTOCHROME C-TYPE BIOGENESIS PROTEIN HI_1454-RELATED"/>
    <property type="match status" value="1"/>
</dbReference>
<accession>A0A4Y8VVN0</accession>
<protein>
    <submittedName>
        <fullName evidence="3">Sulfite exporter TauE/SafE family protein</fullName>
    </submittedName>
</protein>
<gene>
    <name evidence="3" type="ORF">EXN75_01645</name>
</gene>
<evidence type="ECO:0000313" key="4">
    <source>
        <dbReference type="Proteomes" id="UP000297872"/>
    </source>
</evidence>
<feature type="transmembrane region" description="Helical" evidence="1">
    <location>
        <begin position="215"/>
        <end position="236"/>
    </location>
</feature>
<comment type="caution">
    <text evidence="3">The sequence shown here is derived from an EMBL/GenBank/DDBJ whole genome shotgun (WGS) entry which is preliminary data.</text>
</comment>
<keyword evidence="1" id="KW-0812">Transmembrane</keyword>
<feature type="transmembrane region" description="Helical" evidence="1">
    <location>
        <begin position="173"/>
        <end position="194"/>
    </location>
</feature>
<feature type="domain" description="Urease accessory protein UreH-like transmembrane" evidence="2">
    <location>
        <begin position="18"/>
        <end position="229"/>
    </location>
</feature>
<dbReference type="RefSeq" id="WP_134842543.1">
    <property type="nucleotide sequence ID" value="NZ_SGVY01000003.1"/>
</dbReference>